<comment type="caution">
    <text evidence="1">The sequence shown here is derived from an EMBL/GenBank/DDBJ whole genome shotgun (WGS) entry which is preliminary data.</text>
</comment>
<evidence type="ECO:0000313" key="2">
    <source>
        <dbReference type="Proteomes" id="UP000827976"/>
    </source>
</evidence>
<sequence length="158" mass="16533">MAPPCSSYLLVACLFLFAANVMTVTNGEDGLATDVSPPSSCLNCIICGGYCSNIPPPPPDYGSYTPPPPPPDYGSYTPPPPPPDYGSYTPPPPPPPPSWSETNCPPAVNPCCDYPPPGPSTYPPYYNYSASPTLCSGRSVGSLSSGILFLLFLYGGNF</sequence>
<keyword evidence="1" id="KW-0418">Kinase</keyword>
<name>A0ACB7VK33_DIOAL</name>
<keyword evidence="1" id="KW-0808">Transferase</keyword>
<dbReference type="Proteomes" id="UP000827976">
    <property type="component" value="Chromosome 8"/>
</dbReference>
<proteinExistence type="predicted"/>
<keyword evidence="1" id="KW-0723">Serine/threonine-protein kinase</keyword>
<accession>A0ACB7VK33</accession>
<evidence type="ECO:0000313" key="1">
    <source>
        <dbReference type="EMBL" id="KAH7674350.1"/>
    </source>
</evidence>
<organism evidence="1 2">
    <name type="scientific">Dioscorea alata</name>
    <name type="common">Purple yam</name>
    <dbReference type="NCBI Taxonomy" id="55571"/>
    <lineage>
        <taxon>Eukaryota</taxon>
        <taxon>Viridiplantae</taxon>
        <taxon>Streptophyta</taxon>
        <taxon>Embryophyta</taxon>
        <taxon>Tracheophyta</taxon>
        <taxon>Spermatophyta</taxon>
        <taxon>Magnoliopsida</taxon>
        <taxon>Liliopsida</taxon>
        <taxon>Dioscoreales</taxon>
        <taxon>Dioscoreaceae</taxon>
        <taxon>Dioscorea</taxon>
    </lineage>
</organism>
<keyword evidence="2" id="KW-1185">Reference proteome</keyword>
<dbReference type="EMBL" id="CM037018">
    <property type="protein sequence ID" value="KAH7674350.1"/>
    <property type="molecule type" value="Genomic_DNA"/>
</dbReference>
<reference evidence="2" key="1">
    <citation type="journal article" date="2022" name="Nat. Commun.">
        <title>Chromosome evolution and the genetic basis of agronomically important traits in greater yam.</title>
        <authorList>
            <person name="Bredeson J.V."/>
            <person name="Lyons J.B."/>
            <person name="Oniyinde I.O."/>
            <person name="Okereke N.R."/>
            <person name="Kolade O."/>
            <person name="Nnabue I."/>
            <person name="Nwadili C.O."/>
            <person name="Hribova E."/>
            <person name="Parker M."/>
            <person name="Nwogha J."/>
            <person name="Shu S."/>
            <person name="Carlson J."/>
            <person name="Kariba R."/>
            <person name="Muthemba S."/>
            <person name="Knop K."/>
            <person name="Barton G.J."/>
            <person name="Sherwood A.V."/>
            <person name="Lopez-Montes A."/>
            <person name="Asiedu R."/>
            <person name="Jamnadass R."/>
            <person name="Muchugi A."/>
            <person name="Goodstein D."/>
            <person name="Egesi C.N."/>
            <person name="Featherston J."/>
            <person name="Asfaw A."/>
            <person name="Simpson G.G."/>
            <person name="Dolezel J."/>
            <person name="Hendre P.S."/>
            <person name="Van Deynze A."/>
            <person name="Kumar P.L."/>
            <person name="Obidiegwu J.E."/>
            <person name="Bhattacharjee R."/>
            <person name="Rokhsar D.S."/>
        </authorList>
    </citation>
    <scope>NUCLEOTIDE SEQUENCE [LARGE SCALE GENOMIC DNA]</scope>
    <source>
        <strain evidence="2">cv. TDa95/00328</strain>
    </source>
</reference>
<protein>
    <submittedName>
        <fullName evidence="1">Non-specific serine/threonine protein kinase protein</fullName>
        <ecNumber evidence="1">2.7.11.1</ecNumber>
    </submittedName>
</protein>
<gene>
    <name evidence="1" type="ORF">IHE45_08G067600</name>
</gene>
<dbReference type="EC" id="2.7.11.1" evidence="1"/>